<dbReference type="InterPro" id="IPR000682">
    <property type="entry name" value="PCMT"/>
</dbReference>
<dbReference type="Pfam" id="PF01135">
    <property type="entry name" value="PCMT"/>
    <property type="match status" value="1"/>
</dbReference>
<keyword evidence="7 14" id="KW-0808">Transferase</keyword>
<evidence type="ECO:0000256" key="8">
    <source>
        <dbReference type="ARBA" id="ARBA00022691"/>
    </source>
</evidence>
<evidence type="ECO:0000256" key="9">
    <source>
        <dbReference type="ARBA" id="ARBA00031323"/>
    </source>
</evidence>
<dbReference type="GO" id="GO:0005829">
    <property type="term" value="C:cytosol"/>
    <property type="evidence" value="ECO:0007669"/>
    <property type="project" value="UniProtKB-SubCell"/>
</dbReference>
<keyword evidence="8" id="KW-0949">S-adenosyl-L-methionine</keyword>
<organism evidence="14">
    <name type="scientific">Nothobranchius pienaari</name>
    <dbReference type="NCBI Taxonomy" id="704102"/>
    <lineage>
        <taxon>Eukaryota</taxon>
        <taxon>Metazoa</taxon>
        <taxon>Chordata</taxon>
        <taxon>Craniata</taxon>
        <taxon>Vertebrata</taxon>
        <taxon>Euteleostomi</taxon>
        <taxon>Actinopterygii</taxon>
        <taxon>Neopterygii</taxon>
        <taxon>Teleostei</taxon>
        <taxon>Neoteleostei</taxon>
        <taxon>Acanthomorphata</taxon>
        <taxon>Ovalentaria</taxon>
        <taxon>Atherinomorphae</taxon>
        <taxon>Cyprinodontiformes</taxon>
        <taxon>Nothobranchiidae</taxon>
        <taxon>Nothobranchius</taxon>
    </lineage>
</organism>
<evidence type="ECO:0000256" key="5">
    <source>
        <dbReference type="ARBA" id="ARBA00022490"/>
    </source>
</evidence>
<comment type="catalytic activity">
    <reaction evidence="11">
        <text>[protein]-L-isoaspartate + S-adenosyl-L-methionine = [protein]-L-isoaspartate alpha-methyl ester + S-adenosyl-L-homocysteine</text>
        <dbReference type="Rhea" id="RHEA:12705"/>
        <dbReference type="Rhea" id="RHEA-COMP:12143"/>
        <dbReference type="Rhea" id="RHEA-COMP:12144"/>
        <dbReference type="ChEBI" id="CHEBI:57856"/>
        <dbReference type="ChEBI" id="CHEBI:59789"/>
        <dbReference type="ChEBI" id="CHEBI:90596"/>
        <dbReference type="ChEBI" id="CHEBI:90598"/>
        <dbReference type="EC" id="2.1.1.77"/>
    </reaction>
    <physiologicalReaction direction="left-to-right" evidence="11">
        <dbReference type="Rhea" id="RHEA:12706"/>
    </physiologicalReaction>
</comment>
<dbReference type="GO" id="GO:0004719">
    <property type="term" value="F:protein-L-isoaspartate (D-aspartate) O-methyltransferase activity"/>
    <property type="evidence" value="ECO:0007669"/>
    <property type="project" value="UniProtKB-EC"/>
</dbReference>
<evidence type="ECO:0000256" key="3">
    <source>
        <dbReference type="ARBA" id="ARBA00011245"/>
    </source>
</evidence>
<keyword evidence="5" id="KW-0963">Cytoplasm</keyword>
<dbReference type="EMBL" id="HAEF01015411">
    <property type="protein sequence ID" value="SBR56570.1"/>
    <property type="molecule type" value="Transcribed_RNA"/>
</dbReference>
<dbReference type="PANTHER" id="PTHR11579:SF7">
    <property type="entry name" value="PROTEIN-L-ISOASPARTATE(D-ASPARTATE) O-METHYLTRANSFERASE"/>
    <property type="match status" value="1"/>
</dbReference>
<evidence type="ECO:0000256" key="11">
    <source>
        <dbReference type="ARBA" id="ARBA00035815"/>
    </source>
</evidence>
<comment type="subunit">
    <text evidence="3">Monomer.</text>
</comment>
<evidence type="ECO:0000256" key="13">
    <source>
        <dbReference type="ARBA" id="ARBA00042126"/>
    </source>
</evidence>
<dbReference type="AlphaFoldDB" id="A0A1A8MI28"/>
<evidence type="ECO:0000256" key="10">
    <source>
        <dbReference type="ARBA" id="ARBA00031350"/>
    </source>
</evidence>
<feature type="non-terminal residue" evidence="14">
    <location>
        <position position="1"/>
    </location>
</feature>
<protein>
    <recommendedName>
        <fullName evidence="12">Protein-L-isoaspartate(D-aspartate) O-methyltransferase</fullName>
        <ecNumber evidence="4">2.1.1.77</ecNumber>
    </recommendedName>
    <alternativeName>
        <fullName evidence="10">L-isoaspartyl protein carboxyl methyltransferase</fullName>
    </alternativeName>
    <alternativeName>
        <fullName evidence="13">Protein L-isoaspartyl/D-aspartyl methyltransferase</fullName>
    </alternativeName>
    <alternativeName>
        <fullName evidence="9">Protein-beta-aspartate methyltransferase</fullName>
    </alternativeName>
</protein>
<accession>A0A1A8MI28</accession>
<keyword evidence="6 14" id="KW-0489">Methyltransferase</keyword>
<dbReference type="InterPro" id="IPR029063">
    <property type="entry name" value="SAM-dependent_MTases_sf"/>
</dbReference>
<gene>
    <name evidence="14" type="primary">PCMT</name>
</gene>
<dbReference type="Gene3D" id="3.40.50.150">
    <property type="entry name" value="Vaccinia Virus protein VP39"/>
    <property type="match status" value="1"/>
</dbReference>
<evidence type="ECO:0000313" key="14">
    <source>
        <dbReference type="EMBL" id="SBR56570.1"/>
    </source>
</evidence>
<evidence type="ECO:0000256" key="6">
    <source>
        <dbReference type="ARBA" id="ARBA00022603"/>
    </source>
</evidence>
<dbReference type="PANTHER" id="PTHR11579">
    <property type="entry name" value="PROTEIN-L-ISOASPARTATE O-METHYLTRANSFERASE"/>
    <property type="match status" value="1"/>
</dbReference>
<reference evidence="14" key="2">
    <citation type="submission" date="2016-06" db="EMBL/GenBank/DDBJ databases">
        <title>The genome of a short-lived fish provides insights into sex chromosome evolution and the genetic control of aging.</title>
        <authorList>
            <person name="Reichwald K."/>
            <person name="Felder M."/>
            <person name="Petzold A."/>
            <person name="Koch P."/>
            <person name="Groth M."/>
            <person name="Platzer M."/>
        </authorList>
    </citation>
    <scope>NUCLEOTIDE SEQUENCE</scope>
    <source>
        <tissue evidence="14">Brain</tissue>
    </source>
</reference>
<reference evidence="14" key="1">
    <citation type="submission" date="2016-05" db="EMBL/GenBank/DDBJ databases">
        <authorList>
            <person name="Lavstsen T."/>
            <person name="Jespersen J.S."/>
        </authorList>
    </citation>
    <scope>NUCLEOTIDE SEQUENCE</scope>
    <source>
        <tissue evidence="14">Brain</tissue>
    </source>
</reference>
<evidence type="ECO:0000256" key="7">
    <source>
        <dbReference type="ARBA" id="ARBA00022679"/>
    </source>
</evidence>
<dbReference type="SUPFAM" id="SSF53335">
    <property type="entry name" value="S-adenosyl-L-methionine-dependent methyltransferases"/>
    <property type="match status" value="1"/>
</dbReference>
<evidence type="ECO:0000256" key="2">
    <source>
        <dbReference type="ARBA" id="ARBA00005369"/>
    </source>
</evidence>
<sequence length="236" mass="26650">LCNASARVSRTRRDTNSFASSENGIIKSDKVFEVMLATDRAHYSRCNAYMDSPQSIGYQATISAPHMHAYALELLHDQLCEGAKALDVGSGSGILSVCFARMAYTFSVLRSFEQLFFFFEDSLFELQSDLRSYLSAGTKLNVGGTQDGNEEGSSLLDNSPCYCHTLKTRPTEHPLQTAELLSHQHACTFRAVLSTWRWFPFTTLQALRVTDANWDGRFAKIKQHYQADECLFSWRR</sequence>
<evidence type="ECO:0000256" key="4">
    <source>
        <dbReference type="ARBA" id="ARBA00011890"/>
    </source>
</evidence>
<dbReference type="GO" id="GO:0032259">
    <property type="term" value="P:methylation"/>
    <property type="evidence" value="ECO:0007669"/>
    <property type="project" value="UniProtKB-KW"/>
</dbReference>
<evidence type="ECO:0000256" key="12">
    <source>
        <dbReference type="ARBA" id="ARBA00040923"/>
    </source>
</evidence>
<comment type="subcellular location">
    <subcellularLocation>
        <location evidence="1">Cytoplasm</location>
        <location evidence="1">Cytosol</location>
    </subcellularLocation>
</comment>
<name>A0A1A8MI28_9TELE</name>
<proteinExistence type="inferred from homology"/>
<comment type="similarity">
    <text evidence="2">Belongs to the methyltransferase superfamily. L-isoaspartyl/D-aspartyl protein methyltransferase family.</text>
</comment>
<evidence type="ECO:0000256" key="1">
    <source>
        <dbReference type="ARBA" id="ARBA00004514"/>
    </source>
</evidence>
<dbReference type="EC" id="2.1.1.77" evidence="4"/>